<reference evidence="1" key="1">
    <citation type="submission" date="2020-06" db="EMBL/GenBank/DDBJ databases">
        <authorList>
            <person name="Onetto C."/>
        </authorList>
    </citation>
    <scope>NUCLEOTIDE SEQUENCE</scope>
</reference>
<protein>
    <recommendedName>
        <fullName evidence="3">NAD(P)-binding protein</fullName>
    </recommendedName>
</protein>
<dbReference type="PANTHER" id="PTHR45458:SF3">
    <property type="entry name" value="CHAIN DEHYDROGENASE (ATSC), PUTATIVE-RELATED"/>
    <property type="match status" value="1"/>
</dbReference>
<dbReference type="InterPro" id="IPR052184">
    <property type="entry name" value="SDR_enzymes"/>
</dbReference>
<evidence type="ECO:0000313" key="1">
    <source>
        <dbReference type="EMBL" id="CAD0090795.1"/>
    </source>
</evidence>
<dbReference type="Pfam" id="PF00106">
    <property type="entry name" value="adh_short"/>
    <property type="match status" value="1"/>
</dbReference>
<gene>
    <name evidence="1" type="ORF">AWRI4619_LOCUS6486</name>
</gene>
<dbReference type="Proteomes" id="UP000716446">
    <property type="component" value="Unassembled WGS sequence"/>
</dbReference>
<dbReference type="PANTHER" id="PTHR45458">
    <property type="entry name" value="SHORT-CHAIN DEHYDROGENASE/REDUCTASE SDR"/>
    <property type="match status" value="1"/>
</dbReference>
<dbReference type="InterPro" id="IPR036291">
    <property type="entry name" value="NAD(P)-bd_dom_sf"/>
</dbReference>
<evidence type="ECO:0008006" key="3">
    <source>
        <dbReference type="Google" id="ProtNLM"/>
    </source>
</evidence>
<dbReference type="GO" id="GO:0016616">
    <property type="term" value="F:oxidoreductase activity, acting on the CH-OH group of donors, NAD or NADP as acceptor"/>
    <property type="evidence" value="ECO:0007669"/>
    <property type="project" value="TreeGrafter"/>
</dbReference>
<dbReference type="SUPFAM" id="SSF51735">
    <property type="entry name" value="NAD(P)-binding Rossmann-fold domains"/>
    <property type="match status" value="1"/>
</dbReference>
<keyword evidence="2" id="KW-1185">Reference proteome</keyword>
<dbReference type="InterPro" id="IPR002347">
    <property type="entry name" value="SDR_fam"/>
</dbReference>
<accession>A0A9N8JT22</accession>
<dbReference type="AlphaFoldDB" id="A0A9N8JT22"/>
<dbReference type="PRINTS" id="PR00081">
    <property type="entry name" value="GDHRDH"/>
</dbReference>
<name>A0A9N8JT22_9PEZI</name>
<dbReference type="Gene3D" id="3.40.50.720">
    <property type="entry name" value="NAD(P)-binding Rossmann-like Domain"/>
    <property type="match status" value="1"/>
</dbReference>
<proteinExistence type="predicted"/>
<comment type="caution">
    <text evidence="1">The sequence shown here is derived from an EMBL/GenBank/DDBJ whole genome shotgun (WGS) entry which is preliminary data.</text>
</comment>
<evidence type="ECO:0000313" key="2">
    <source>
        <dbReference type="Proteomes" id="UP000716446"/>
    </source>
</evidence>
<dbReference type="EMBL" id="CAIJEN010000009">
    <property type="protein sequence ID" value="CAD0090795.1"/>
    <property type="molecule type" value="Genomic_DNA"/>
</dbReference>
<organism evidence="1 2">
    <name type="scientific">Aureobasidium vineae</name>
    <dbReference type="NCBI Taxonomy" id="2773715"/>
    <lineage>
        <taxon>Eukaryota</taxon>
        <taxon>Fungi</taxon>
        <taxon>Dikarya</taxon>
        <taxon>Ascomycota</taxon>
        <taxon>Pezizomycotina</taxon>
        <taxon>Dothideomycetes</taxon>
        <taxon>Dothideomycetidae</taxon>
        <taxon>Dothideales</taxon>
        <taxon>Saccotheciaceae</taxon>
        <taxon>Aureobasidium</taxon>
    </lineage>
</organism>
<sequence>MTYNVLISGANKGIGYSFVGKYLGRPNITVIATVRNPNSAEAKSLHDLPLAKGSNLIVVKIESTSDTDAQEAIASLANHQITYLDLVIANAGLYATNAFVEVSKIRSEDLIQHFNVNTVGPLRLYQATSSLLQKSQKPIFTYISTAVASISMQEYFDFPMATYSASKAGMNLLTYRIHIENPWLVSFAVHPGVIETENGLKAQAATGMSKDMVTPMEFAVDGMVGMATCEETSGKFLSFDSTPLTW</sequence>